<dbReference type="STRING" id="436010.A0A166UM09"/>
<organism evidence="3 4">
    <name type="scientific">Athelia psychrophila</name>
    <dbReference type="NCBI Taxonomy" id="1759441"/>
    <lineage>
        <taxon>Eukaryota</taxon>
        <taxon>Fungi</taxon>
        <taxon>Dikarya</taxon>
        <taxon>Basidiomycota</taxon>
        <taxon>Agaricomycotina</taxon>
        <taxon>Agaricomycetes</taxon>
        <taxon>Agaricomycetidae</taxon>
        <taxon>Atheliales</taxon>
        <taxon>Atheliaceae</taxon>
        <taxon>Athelia</taxon>
    </lineage>
</organism>
<dbReference type="GO" id="GO:0006635">
    <property type="term" value="P:fatty acid beta-oxidation"/>
    <property type="evidence" value="ECO:0007669"/>
    <property type="project" value="TreeGrafter"/>
</dbReference>
<reference evidence="3 4" key="1">
    <citation type="journal article" date="2016" name="Mol. Biol. Evol.">
        <title>Comparative Genomics of Early-Diverging Mushroom-Forming Fungi Provides Insights into the Origins of Lignocellulose Decay Capabilities.</title>
        <authorList>
            <person name="Nagy L.G."/>
            <person name="Riley R."/>
            <person name="Tritt A."/>
            <person name="Adam C."/>
            <person name="Daum C."/>
            <person name="Floudas D."/>
            <person name="Sun H."/>
            <person name="Yadav J.S."/>
            <person name="Pangilinan J."/>
            <person name="Larsson K.H."/>
            <person name="Matsuura K."/>
            <person name="Barry K."/>
            <person name="Labutti K."/>
            <person name="Kuo R."/>
            <person name="Ohm R.A."/>
            <person name="Bhattacharya S.S."/>
            <person name="Shirouzu T."/>
            <person name="Yoshinaga Y."/>
            <person name="Martin F.M."/>
            <person name="Grigoriev I.V."/>
            <person name="Hibbett D.S."/>
        </authorList>
    </citation>
    <scope>NUCLEOTIDE SEQUENCE [LARGE SCALE GENOMIC DNA]</scope>
    <source>
        <strain evidence="3 4">CBS 109695</strain>
    </source>
</reference>
<proteinExistence type="inferred from homology"/>
<evidence type="ECO:0000256" key="2">
    <source>
        <dbReference type="RuleBase" id="RU003707"/>
    </source>
</evidence>
<dbReference type="InterPro" id="IPR018376">
    <property type="entry name" value="Enoyl-CoA_hyd/isom_CS"/>
</dbReference>
<dbReference type="PANTHER" id="PTHR11941:SF75">
    <property type="entry name" value="ENOYL-COA HYDRATASE_ISOMERASE FAMILY PROTEIN"/>
    <property type="match status" value="1"/>
</dbReference>
<name>A0A166UM09_9AGAM</name>
<dbReference type="Pfam" id="PF00378">
    <property type="entry name" value="ECH_1"/>
    <property type="match status" value="1"/>
</dbReference>
<dbReference type="SUPFAM" id="SSF52096">
    <property type="entry name" value="ClpP/crotonase"/>
    <property type="match status" value="1"/>
</dbReference>
<dbReference type="EMBL" id="KV417488">
    <property type="protein sequence ID" value="KZP31824.1"/>
    <property type="molecule type" value="Genomic_DNA"/>
</dbReference>
<evidence type="ECO:0000313" key="4">
    <source>
        <dbReference type="Proteomes" id="UP000076532"/>
    </source>
</evidence>
<dbReference type="Proteomes" id="UP000076532">
    <property type="component" value="Unassembled WGS sequence"/>
</dbReference>
<dbReference type="OrthoDB" id="1696280at2759"/>
<sequence>MSYPTTFPLAATGSEQILTLTNPKPHLWIIELHNGADNRLTAALIDGALQPALDVVEKAWRERWRSAQEVKGKEGGKGALIIVGRRSQDKFFSNGFEYESVVSNPNWFNQTANPFLARLLTFPSIPTIAAINGHCFAAGMMLSLACDYRVMTDGSKRNAWMTMNEIHFGAPWPLSFAALMRTKVTDAATQRKIALEGHRFTPKEALAAGILDHIVEGNTAAVLAKAEEVAETVSPLAREGVWGIIKTDLHRQALEMMARDPRPVHALIDDAAAKSRL</sequence>
<dbReference type="InterPro" id="IPR001753">
    <property type="entry name" value="Enoyl-CoA_hydra/iso"/>
</dbReference>
<dbReference type="AlphaFoldDB" id="A0A166UM09"/>
<dbReference type="PANTHER" id="PTHR11941">
    <property type="entry name" value="ENOYL-COA HYDRATASE-RELATED"/>
    <property type="match status" value="1"/>
</dbReference>
<dbReference type="Gene3D" id="3.90.226.10">
    <property type="entry name" value="2-enoyl-CoA Hydratase, Chain A, domain 1"/>
    <property type="match status" value="1"/>
</dbReference>
<dbReference type="CDD" id="cd06558">
    <property type="entry name" value="crotonase-like"/>
    <property type="match status" value="1"/>
</dbReference>
<gene>
    <name evidence="3" type="ORF">FIBSPDRAFT_849334</name>
</gene>
<dbReference type="InterPro" id="IPR029045">
    <property type="entry name" value="ClpP/crotonase-like_dom_sf"/>
</dbReference>
<dbReference type="PROSITE" id="PS00166">
    <property type="entry name" value="ENOYL_COA_HYDRATASE"/>
    <property type="match status" value="1"/>
</dbReference>
<evidence type="ECO:0000256" key="1">
    <source>
        <dbReference type="ARBA" id="ARBA00005254"/>
    </source>
</evidence>
<comment type="similarity">
    <text evidence="1 2">Belongs to the enoyl-CoA hydratase/isomerase family.</text>
</comment>
<protein>
    <submittedName>
        <fullName evidence="3">ClpP/crotonase</fullName>
    </submittedName>
</protein>
<dbReference type="GO" id="GO:0005777">
    <property type="term" value="C:peroxisome"/>
    <property type="evidence" value="ECO:0007669"/>
    <property type="project" value="TreeGrafter"/>
</dbReference>
<evidence type="ECO:0000313" key="3">
    <source>
        <dbReference type="EMBL" id="KZP31824.1"/>
    </source>
</evidence>
<accession>A0A166UM09</accession>
<dbReference type="GO" id="GO:0004165">
    <property type="term" value="F:delta(3)-delta(2)-enoyl-CoA isomerase activity"/>
    <property type="evidence" value="ECO:0007669"/>
    <property type="project" value="TreeGrafter"/>
</dbReference>
<keyword evidence="4" id="KW-1185">Reference proteome</keyword>